<dbReference type="InterPro" id="IPR039753">
    <property type="entry name" value="RG7MT1"/>
</dbReference>
<proteinExistence type="predicted"/>
<dbReference type="Pfam" id="PF01331">
    <property type="entry name" value="mRNA_cap_enzyme"/>
    <property type="match status" value="1"/>
</dbReference>
<accession>A0A6C0KYG7</accession>
<dbReference type="InterPro" id="IPR012340">
    <property type="entry name" value="NA-bd_OB-fold"/>
</dbReference>
<dbReference type="Gene3D" id="3.30.470.30">
    <property type="entry name" value="DNA ligase/mRNA capping enzyme"/>
    <property type="match status" value="1"/>
</dbReference>
<organism evidence="8">
    <name type="scientific">viral metagenome</name>
    <dbReference type="NCBI Taxonomy" id="1070528"/>
    <lineage>
        <taxon>unclassified sequences</taxon>
        <taxon>metagenomes</taxon>
        <taxon>organismal metagenomes</taxon>
    </lineage>
</organism>
<dbReference type="AlphaFoldDB" id="A0A6C0KYG7"/>
<dbReference type="GO" id="GO:0004484">
    <property type="term" value="F:mRNA guanylyltransferase activity"/>
    <property type="evidence" value="ECO:0007669"/>
    <property type="project" value="InterPro"/>
</dbReference>
<dbReference type="SUPFAM" id="SSF56091">
    <property type="entry name" value="DNA ligase/mRNA capping enzyme, catalytic domain"/>
    <property type="match status" value="1"/>
</dbReference>
<dbReference type="InterPro" id="IPR001339">
    <property type="entry name" value="mRNA_cap_enzyme_adenylation"/>
</dbReference>
<dbReference type="GO" id="GO:0005524">
    <property type="term" value="F:ATP binding"/>
    <property type="evidence" value="ECO:0007669"/>
    <property type="project" value="InterPro"/>
</dbReference>
<dbReference type="EMBL" id="MN740989">
    <property type="protein sequence ID" value="QHU21388.1"/>
    <property type="molecule type" value="Genomic_DNA"/>
</dbReference>
<evidence type="ECO:0000256" key="2">
    <source>
        <dbReference type="ARBA" id="ARBA00022603"/>
    </source>
</evidence>
<protein>
    <recommendedName>
        <fullName evidence="1">mRNA (guanine-N(7))-methyltransferase</fullName>
        <ecNumber evidence="1">2.1.1.56</ecNumber>
    </recommendedName>
</protein>
<dbReference type="InterPro" id="IPR004971">
    <property type="entry name" value="mRNA_G-N7_MeTrfase_dom"/>
</dbReference>
<dbReference type="PANTHER" id="PTHR12189:SF2">
    <property type="entry name" value="MRNA CAP GUANINE-N7 METHYLTRANSFERASE"/>
    <property type="match status" value="1"/>
</dbReference>
<dbReference type="Pfam" id="PF03291">
    <property type="entry name" value="mRNA_G-N7_MeTrfase"/>
    <property type="match status" value="1"/>
</dbReference>
<feature type="region of interest" description="Disordered" evidence="6">
    <location>
        <begin position="1"/>
        <end position="65"/>
    </location>
</feature>
<dbReference type="Gene3D" id="3.40.50.150">
    <property type="entry name" value="Vaccinia Virus protein VP39"/>
    <property type="match status" value="1"/>
</dbReference>
<dbReference type="PROSITE" id="PS51562">
    <property type="entry name" value="RNA_CAP0_MT"/>
    <property type="match status" value="1"/>
</dbReference>
<dbReference type="GO" id="GO:0005634">
    <property type="term" value="C:nucleus"/>
    <property type="evidence" value="ECO:0007669"/>
    <property type="project" value="TreeGrafter"/>
</dbReference>
<evidence type="ECO:0000256" key="6">
    <source>
        <dbReference type="SAM" id="MobiDB-lite"/>
    </source>
</evidence>
<dbReference type="GO" id="GO:0004482">
    <property type="term" value="F:mRNA 5'-cap (guanine-N7-)-methyltransferase activity"/>
    <property type="evidence" value="ECO:0007669"/>
    <property type="project" value="UniProtKB-EC"/>
</dbReference>
<keyword evidence="3" id="KW-0808">Transferase</keyword>
<dbReference type="GO" id="GO:0003723">
    <property type="term" value="F:RNA binding"/>
    <property type="evidence" value="ECO:0007669"/>
    <property type="project" value="UniProtKB-KW"/>
</dbReference>
<keyword evidence="2" id="KW-0489">Methyltransferase</keyword>
<evidence type="ECO:0000256" key="5">
    <source>
        <dbReference type="ARBA" id="ARBA00022884"/>
    </source>
</evidence>
<name>A0A6C0KYG7_9ZZZZ</name>
<reference evidence="8" key="1">
    <citation type="journal article" date="2020" name="Nature">
        <title>Giant virus diversity and host interactions through global metagenomics.</title>
        <authorList>
            <person name="Schulz F."/>
            <person name="Roux S."/>
            <person name="Paez-Espino D."/>
            <person name="Jungbluth S."/>
            <person name="Walsh D.A."/>
            <person name="Denef V.J."/>
            <person name="McMahon K.D."/>
            <person name="Konstantinidis K.T."/>
            <person name="Eloe-Fadrosh E.A."/>
            <person name="Kyrpides N.C."/>
            <person name="Woyke T."/>
        </authorList>
    </citation>
    <scope>NUCLEOTIDE SEQUENCE</scope>
    <source>
        <strain evidence="8">GVMAG-S-3300013094-109</strain>
    </source>
</reference>
<evidence type="ECO:0000313" key="8">
    <source>
        <dbReference type="EMBL" id="QHU21388.1"/>
    </source>
</evidence>
<keyword evidence="4" id="KW-0949">S-adenosyl-L-methionine</keyword>
<dbReference type="Gene3D" id="2.40.50.140">
    <property type="entry name" value="Nucleic acid-binding proteins"/>
    <property type="match status" value="1"/>
</dbReference>
<dbReference type="SUPFAM" id="SSF53335">
    <property type="entry name" value="S-adenosyl-L-methionine-dependent methyltransferases"/>
    <property type="match status" value="1"/>
</dbReference>
<feature type="domain" description="MRNA cap 0 methyltransferase" evidence="7">
    <location>
        <begin position="827"/>
        <end position="1154"/>
    </location>
</feature>
<dbReference type="PANTHER" id="PTHR12189">
    <property type="entry name" value="MRNA GUANINE-7- METHYLTRANSFERASE"/>
    <property type="match status" value="1"/>
</dbReference>
<evidence type="ECO:0000259" key="7">
    <source>
        <dbReference type="PROSITE" id="PS51562"/>
    </source>
</evidence>
<dbReference type="InterPro" id="IPR029063">
    <property type="entry name" value="SAM-dependent_MTases_sf"/>
</dbReference>
<keyword evidence="5" id="KW-0694">RNA-binding</keyword>
<sequence>MSELKNKSEQNENPSNLEAKQYADAEPIPELNSEKNVDELEEGEVTHSSSDKPKSKDTHIELVVEEKPPTPILAKKYERREYKKPTFLPPPKQFDLIMEKFWGEQPYVKNSKINNELEVRFGTKGNKYLTKMDYDNTIAKIKSLGFTTFNPEGRYMLRIENEYLDPSGRFKSSPIRTEVEGFNAIQDYCKNNSIRELMKGHRLAIGFVKKSRFFFNDTPLFPADFSDFNFRVSFQTEENINDGDGRVKGMINSWEKSKKTFRYINRVTFTHEDYPVNVDISITKASYSQQARSGGFYTTQEAGVFTNRESYEIELEIDNSKIGPKTEFDSPGSIQRALRKVIKFVLNGLQGTNFPVAYPELTNIGNQYLKIINGDNDVDFNSHRNLKGKGDIKGKYFIGPSSYTLQIENIAPINENARFPNIRTGYTVTDKADGERTILIISNNGKIYLMNSNMKISFTGAQTNNKEYFNTVIDGEIIHCDKNGKFINLYAAFDVYFVNNKDVRTFGFIQSKPDDKPEKLRLPILRNIIRNLNAFRSDMPEETCPIRITCKRFYPANPEDNIFAACNFILKQEDYGYFEYNTDGLIFTPANMGVGGNKVGEAGPLSKKTWIHSFKWKPPKYNTIDFLVKTKKTATGSDLVTPIFQSGINAQSVSQLDEYKTLLLCVGFDEKEHGYLNPCQDVIDDNLPELKNLDNESSYKKAVFMPTNPPDPTAGICHIMLSKDETGVNQMFTEENEVFGDDTIVEFSYDLSLEGLWRWIPLRVRYDKTTDYKNGASNYGNAFHVANSNWRSIHNPITAEMIRTGTNIPDEIANDDVYYNIVTKSNIVRGMRDFHNLFVKSKLIKSVSKKGDTLIDYACGKGGDFPKWIAAHLSFVFGIDVSKDNLENRVDGACARFLNFRKDFKNMPYALFVNGNSSQNISSGAAMLNDRAIQITKAVFGHGTKDASVIGAGVARQWGKGADGFNISSCQFALHYFFENQKTLHNYMRNLAECTKIGGYFIGTCYDGKLVYNMLKGKSIGESVQIYDEAAETKIWEIRKEYEYDTFDDDVSSVGYKIDVYQESINKMIPEYLVNFDYLNRLMVNYGFELVEREEAQNLGLPEGSGLFSELFNSMLEEIKKIKFKKKEYGEAPNMNANERKISFLNRYFVYKKLHTVNAEKVVNELMEETFVERTIQSKMTIASDKLRKYKKDSSQKGEESLEKSRPIKLKKKLVLVEATEALEEEQQPPIVLAPKVKKARTEKAKKVKLKIEE</sequence>
<feature type="compositionally biased region" description="Basic and acidic residues" evidence="6">
    <location>
        <begin position="49"/>
        <end position="65"/>
    </location>
</feature>
<feature type="compositionally biased region" description="Basic and acidic residues" evidence="6">
    <location>
        <begin position="1"/>
        <end position="10"/>
    </location>
</feature>
<evidence type="ECO:0000256" key="3">
    <source>
        <dbReference type="ARBA" id="ARBA00022679"/>
    </source>
</evidence>
<evidence type="ECO:0000256" key="1">
    <source>
        <dbReference type="ARBA" id="ARBA00011926"/>
    </source>
</evidence>
<dbReference type="EC" id="2.1.1.56" evidence="1"/>
<evidence type="ECO:0000256" key="4">
    <source>
        <dbReference type="ARBA" id="ARBA00022691"/>
    </source>
</evidence>